<protein>
    <submittedName>
        <fullName evidence="3">Uncharacterized protein</fullName>
    </submittedName>
</protein>
<dbReference type="AlphaFoldDB" id="A0A411KWL5"/>
<dbReference type="EMBL" id="MK416151">
    <property type="protein sequence ID" value="QBC88927.1"/>
    <property type="molecule type" value="Genomic_DNA"/>
</dbReference>
<keyword evidence="2" id="KW-0472">Membrane</keyword>
<feature type="region of interest" description="Disordered" evidence="1">
    <location>
        <begin position="97"/>
        <end position="122"/>
    </location>
</feature>
<accession>A0A411KWL5</accession>
<evidence type="ECO:0000313" key="3">
    <source>
        <dbReference type="EMBL" id="QBC88927.1"/>
    </source>
</evidence>
<evidence type="ECO:0000256" key="2">
    <source>
        <dbReference type="SAM" id="Phobius"/>
    </source>
</evidence>
<organism evidence="3">
    <name type="scientific">Escherichia coli</name>
    <dbReference type="NCBI Taxonomy" id="562"/>
    <lineage>
        <taxon>Bacteria</taxon>
        <taxon>Pseudomonadati</taxon>
        <taxon>Pseudomonadota</taxon>
        <taxon>Gammaproteobacteria</taxon>
        <taxon>Enterobacterales</taxon>
        <taxon>Enterobacteriaceae</taxon>
        <taxon>Escherichia</taxon>
    </lineage>
</organism>
<keyword evidence="2" id="KW-1133">Transmembrane helix</keyword>
<keyword evidence="3" id="KW-0614">Plasmid</keyword>
<keyword evidence="2" id="KW-0812">Transmembrane</keyword>
<proteinExistence type="predicted"/>
<sequence>MLFAAAIKAFFISALILKFILTCAIYHLVITTYTQYVTIQISSPGYAASAACKAALCYYIWHRSKTAEARRKPVLIDRFHLTYPQPCQTIPAFSHERASVRGRSGPDEGLPEVGSYLRVSGP</sequence>
<feature type="transmembrane region" description="Helical" evidence="2">
    <location>
        <begin position="9"/>
        <end position="29"/>
    </location>
</feature>
<name>A0A411KWL5_ECOLX</name>
<evidence type="ECO:0000256" key="1">
    <source>
        <dbReference type="SAM" id="MobiDB-lite"/>
    </source>
</evidence>
<reference evidence="3" key="1">
    <citation type="submission" date="2019-01" db="EMBL/GenBank/DDBJ databases">
        <title>Complete sequence of plasmid pHNTC9e-1.</title>
        <authorList>
            <person name="Liu J.H."/>
            <person name="Huang X.Y."/>
        </authorList>
    </citation>
    <scope>NUCLEOTIDE SEQUENCE</scope>
    <source>
        <strain evidence="3">6TC9eCTX</strain>
        <plasmid evidence="3">pHNTC9e</plasmid>
    </source>
</reference>
<feature type="transmembrane region" description="Helical" evidence="2">
    <location>
        <begin position="41"/>
        <end position="61"/>
    </location>
</feature>
<geneLocation type="plasmid" evidence="3">
    <name>pHNTC9e</name>
</geneLocation>